<dbReference type="AlphaFoldDB" id="A0A378WD06"/>
<name>A0A378WD06_MYCFO</name>
<evidence type="ECO:0000313" key="2">
    <source>
        <dbReference type="Proteomes" id="UP000255389"/>
    </source>
</evidence>
<protein>
    <recommendedName>
        <fullName evidence="3">PE domain-containing protein</fullName>
    </recommendedName>
</protein>
<gene>
    <name evidence="1" type="ORF">NCTC1542_06863</name>
</gene>
<proteinExistence type="predicted"/>
<evidence type="ECO:0008006" key="3">
    <source>
        <dbReference type="Google" id="ProtNLM"/>
    </source>
</evidence>
<accession>A0A378WD06</accession>
<reference evidence="1 2" key="1">
    <citation type="submission" date="2018-06" db="EMBL/GenBank/DDBJ databases">
        <authorList>
            <consortium name="Pathogen Informatics"/>
            <person name="Doyle S."/>
        </authorList>
    </citation>
    <scope>NUCLEOTIDE SEQUENCE [LARGE SCALE GENOMIC DNA]</scope>
    <source>
        <strain evidence="1 2">NCTC1542</strain>
    </source>
</reference>
<organism evidence="1 2">
    <name type="scientific">Mycolicibacterium fortuitum</name>
    <name type="common">Mycobacterium fortuitum</name>
    <dbReference type="NCBI Taxonomy" id="1766"/>
    <lineage>
        <taxon>Bacteria</taxon>
        <taxon>Bacillati</taxon>
        <taxon>Actinomycetota</taxon>
        <taxon>Actinomycetes</taxon>
        <taxon>Mycobacteriales</taxon>
        <taxon>Mycobacteriaceae</taxon>
        <taxon>Mycolicibacterium</taxon>
    </lineage>
</organism>
<dbReference type="EMBL" id="UGQY01000006">
    <property type="protein sequence ID" value="SUA31508.1"/>
    <property type="molecule type" value="Genomic_DNA"/>
</dbReference>
<evidence type="ECO:0000313" key="1">
    <source>
        <dbReference type="EMBL" id="SUA31508.1"/>
    </source>
</evidence>
<sequence length="93" mass="8788">MTAFSVIPVGMEAFDAANAAAGVTIATAGSADAAAMSSAVATAVGPIGVVYLAGFLPAMMSNLTSTLSVGAGHLAIGGATEVAKAAFIAVDSV</sequence>
<dbReference type="Proteomes" id="UP000255389">
    <property type="component" value="Unassembled WGS sequence"/>
</dbReference>